<protein>
    <submittedName>
        <fullName evidence="2">ELM2 domain protein</fullName>
    </submittedName>
</protein>
<dbReference type="Proteomes" id="UP000237105">
    <property type="component" value="Unassembled WGS sequence"/>
</dbReference>
<comment type="caution">
    <text evidence="2">The sequence shown here is derived from an EMBL/GenBank/DDBJ whole genome shotgun (WGS) entry which is preliminary data.</text>
</comment>
<organism evidence="2 3">
    <name type="scientific">Parasponia andersonii</name>
    <name type="common">Sponia andersonii</name>
    <dbReference type="NCBI Taxonomy" id="3476"/>
    <lineage>
        <taxon>Eukaryota</taxon>
        <taxon>Viridiplantae</taxon>
        <taxon>Streptophyta</taxon>
        <taxon>Embryophyta</taxon>
        <taxon>Tracheophyta</taxon>
        <taxon>Spermatophyta</taxon>
        <taxon>Magnoliopsida</taxon>
        <taxon>eudicotyledons</taxon>
        <taxon>Gunneridae</taxon>
        <taxon>Pentapetalae</taxon>
        <taxon>rosids</taxon>
        <taxon>fabids</taxon>
        <taxon>Rosales</taxon>
        <taxon>Cannabaceae</taxon>
        <taxon>Parasponia</taxon>
    </lineage>
</organism>
<dbReference type="PANTHER" id="PTHR46872">
    <property type="entry name" value="DNA BINDING PROTEIN"/>
    <property type="match status" value="1"/>
</dbReference>
<gene>
    <name evidence="2" type="ORF">PanWU01x14_294690</name>
</gene>
<feature type="region of interest" description="Disordered" evidence="1">
    <location>
        <begin position="394"/>
        <end position="439"/>
    </location>
</feature>
<dbReference type="InterPro" id="IPR001005">
    <property type="entry name" value="SANT/Myb"/>
</dbReference>
<dbReference type="STRING" id="3476.A0A2P5AW91"/>
<evidence type="ECO:0000256" key="1">
    <source>
        <dbReference type="SAM" id="MobiDB-lite"/>
    </source>
</evidence>
<keyword evidence="3" id="KW-1185">Reference proteome</keyword>
<name>A0A2P5AW91_PARAD</name>
<accession>A0A2P5AW91</accession>
<dbReference type="OrthoDB" id="1908944at2759"/>
<evidence type="ECO:0000313" key="2">
    <source>
        <dbReference type="EMBL" id="PON40778.1"/>
    </source>
</evidence>
<dbReference type="EMBL" id="JXTB01000432">
    <property type="protein sequence ID" value="PON40778.1"/>
    <property type="molecule type" value="Genomic_DNA"/>
</dbReference>
<proteinExistence type="predicted"/>
<sequence>MINKRPFNDEDSCEVALKHPRQLECVNELAPFVDIVPSLNAPQKSFSGDNSFNKCQDGEGFSSDFITEVSKQTKESENGVSGSISHCLWVNNGMFEADARLETAAHLSLFPEYFEHGDRLRGLLQSDDTFASPVDYSPEKLVPIGPGHQAYVPEWDQRVSKLSDHQTDPQNQVLHGSGLDLVVNADEEKMGTCVISMPKPEVSLHYCSQDGASRNDCMCIDEGSVRCVRQHVMEAREKLKENIGARPFEELGFCDMGEEVAKRWTEEEEHIFHEVILTNPSTVGKNFWDHLSMAFPSRKTKDLVSYYFNVFILRKRAGQNRFDQLNIDSDNDEWEKTELGGLDDEDSVVESPADQEASAYCQQDNLEDCHEDLEDANEVDDCEHGADLVCRVGTDEEDGGDVDNGSGADVKDSPGNSEINLLGKIPSNNREDSDVQDDSCTSYEYQRDRIELCFTLDEATLRTDARDCSVG</sequence>
<evidence type="ECO:0000313" key="3">
    <source>
        <dbReference type="Proteomes" id="UP000237105"/>
    </source>
</evidence>
<dbReference type="AlphaFoldDB" id="A0A2P5AW91"/>
<reference evidence="3" key="1">
    <citation type="submission" date="2016-06" db="EMBL/GenBank/DDBJ databases">
        <title>Parallel loss of symbiosis genes in relatives of nitrogen-fixing non-legume Parasponia.</title>
        <authorList>
            <person name="Van Velzen R."/>
            <person name="Holmer R."/>
            <person name="Bu F."/>
            <person name="Rutten L."/>
            <person name="Van Zeijl A."/>
            <person name="Liu W."/>
            <person name="Santuari L."/>
            <person name="Cao Q."/>
            <person name="Sharma T."/>
            <person name="Shen D."/>
            <person name="Roswanjaya Y."/>
            <person name="Wardhani T."/>
            <person name="Kalhor M.S."/>
            <person name="Jansen J."/>
            <person name="Van den Hoogen J."/>
            <person name="Gungor B."/>
            <person name="Hartog M."/>
            <person name="Hontelez J."/>
            <person name="Verver J."/>
            <person name="Yang W.-C."/>
            <person name="Schijlen E."/>
            <person name="Repin R."/>
            <person name="Schilthuizen M."/>
            <person name="Schranz E."/>
            <person name="Heidstra R."/>
            <person name="Miyata K."/>
            <person name="Fedorova E."/>
            <person name="Kohlen W."/>
            <person name="Bisseling T."/>
            <person name="Smit S."/>
            <person name="Geurts R."/>
        </authorList>
    </citation>
    <scope>NUCLEOTIDE SEQUENCE [LARGE SCALE GENOMIC DNA]</scope>
    <source>
        <strain evidence="3">cv. WU1-14</strain>
    </source>
</reference>
<dbReference type="PANTHER" id="PTHR46872:SF4">
    <property type="entry name" value="MYB-LIKE DOMAIN-CONTAINING PROTEIN"/>
    <property type="match status" value="1"/>
</dbReference>
<dbReference type="CDD" id="cd00167">
    <property type="entry name" value="SANT"/>
    <property type="match status" value="1"/>
</dbReference>